<evidence type="ECO:0000256" key="2">
    <source>
        <dbReference type="SAM" id="SignalP"/>
    </source>
</evidence>
<keyword evidence="5" id="KW-1185">Reference proteome</keyword>
<dbReference type="InterPro" id="IPR029058">
    <property type="entry name" value="AB_hydrolase_fold"/>
</dbReference>
<evidence type="ECO:0000313" key="4">
    <source>
        <dbReference type="EMBL" id="RXK52853.1"/>
    </source>
</evidence>
<gene>
    <name evidence="4" type="ORF">ESB00_14160</name>
</gene>
<organism evidence="4 5">
    <name type="scientific">Oleiharenicola lentus</name>
    <dbReference type="NCBI Taxonomy" id="2508720"/>
    <lineage>
        <taxon>Bacteria</taxon>
        <taxon>Pseudomonadati</taxon>
        <taxon>Verrucomicrobiota</taxon>
        <taxon>Opitutia</taxon>
        <taxon>Opitutales</taxon>
        <taxon>Opitutaceae</taxon>
        <taxon>Oleiharenicola</taxon>
    </lineage>
</organism>
<dbReference type="SUPFAM" id="SSF82171">
    <property type="entry name" value="DPP6 N-terminal domain-like"/>
    <property type="match status" value="1"/>
</dbReference>
<protein>
    <submittedName>
        <fullName evidence="4">S9 family peptidase</fullName>
    </submittedName>
</protein>
<feature type="chain" id="PRO_5020657397" evidence="2">
    <location>
        <begin position="23"/>
        <end position="643"/>
    </location>
</feature>
<dbReference type="OrthoDB" id="108903at2"/>
<dbReference type="EMBL" id="SDHX01000002">
    <property type="protein sequence ID" value="RXK52853.1"/>
    <property type="molecule type" value="Genomic_DNA"/>
</dbReference>
<reference evidence="4 5" key="1">
    <citation type="submission" date="2019-01" db="EMBL/GenBank/DDBJ databases">
        <title>Lacunisphaera sp. strain TWA-58.</title>
        <authorList>
            <person name="Chen W.-M."/>
        </authorList>
    </citation>
    <scope>NUCLEOTIDE SEQUENCE [LARGE SCALE GENOMIC DNA]</scope>
    <source>
        <strain evidence="4 5">TWA-58</strain>
    </source>
</reference>
<evidence type="ECO:0000256" key="1">
    <source>
        <dbReference type="ARBA" id="ARBA00022801"/>
    </source>
</evidence>
<keyword evidence="2" id="KW-0732">Signal</keyword>
<dbReference type="RefSeq" id="WP_129048443.1">
    <property type="nucleotide sequence ID" value="NZ_SDHX01000002.1"/>
</dbReference>
<dbReference type="PANTHER" id="PTHR42776:SF27">
    <property type="entry name" value="DIPEPTIDYL PEPTIDASE FAMILY MEMBER 6"/>
    <property type="match status" value="1"/>
</dbReference>
<accession>A0A4Q1C3L2</accession>
<dbReference type="GO" id="GO:0006508">
    <property type="term" value="P:proteolysis"/>
    <property type="evidence" value="ECO:0007669"/>
    <property type="project" value="InterPro"/>
</dbReference>
<dbReference type="AlphaFoldDB" id="A0A4Q1C3L2"/>
<feature type="signal peptide" evidence="2">
    <location>
        <begin position="1"/>
        <end position="22"/>
    </location>
</feature>
<dbReference type="InterPro" id="IPR001375">
    <property type="entry name" value="Peptidase_S9_cat"/>
</dbReference>
<name>A0A4Q1C3L2_9BACT</name>
<keyword evidence="1" id="KW-0378">Hydrolase</keyword>
<dbReference type="Proteomes" id="UP000290218">
    <property type="component" value="Unassembled WGS sequence"/>
</dbReference>
<evidence type="ECO:0000313" key="5">
    <source>
        <dbReference type="Proteomes" id="UP000290218"/>
    </source>
</evidence>
<comment type="caution">
    <text evidence="4">The sequence shown here is derived from an EMBL/GenBank/DDBJ whole genome shotgun (WGS) entry which is preliminary data.</text>
</comment>
<proteinExistence type="predicted"/>
<feature type="domain" description="Peptidase S9 prolyl oligopeptidase catalytic" evidence="3">
    <location>
        <begin position="432"/>
        <end position="643"/>
    </location>
</feature>
<dbReference type="PANTHER" id="PTHR42776">
    <property type="entry name" value="SERINE PEPTIDASE S9 FAMILY MEMBER"/>
    <property type="match status" value="1"/>
</dbReference>
<dbReference type="GO" id="GO:0004252">
    <property type="term" value="F:serine-type endopeptidase activity"/>
    <property type="evidence" value="ECO:0007669"/>
    <property type="project" value="TreeGrafter"/>
</dbReference>
<dbReference type="SUPFAM" id="SSF53474">
    <property type="entry name" value="alpha/beta-Hydrolases"/>
    <property type="match status" value="1"/>
</dbReference>
<dbReference type="Pfam" id="PF00326">
    <property type="entry name" value="Peptidase_S9"/>
    <property type="match status" value="1"/>
</dbReference>
<dbReference type="Gene3D" id="3.40.50.1820">
    <property type="entry name" value="alpha/beta hydrolase"/>
    <property type="match status" value="1"/>
</dbReference>
<evidence type="ECO:0000259" key="3">
    <source>
        <dbReference type="Pfam" id="PF00326"/>
    </source>
</evidence>
<sequence length="643" mass="72285">MKSSLLAVIMACLGATATLSTAETAPTFADFARWPEIGRVRLSEDGRYAAFLTPSKIRFFDLNLYDLQTRESKKIDLGGDDLVDFTWIDGNRMIITTENRPDYRGRRQVFDARQNKITANITYQRQFFSLVSFLRRDPNLFVARFYEDGQGSAGLAVINTKLRPKTMAGQNNARFNVQSWVEIPKGEHRGTLTDQEGEVRFVSVYADKRLNFYYRPNAGAAWISLPFDYEKTSVIGFSNDPDYLYVAHYTDEAKSSRLHRYRVSTGEFGPSLFEDPVYSLSEASLLQVRKADGSLHSLALAYDRDMPVQLPLDPLFREVQAAVNAKLPGRLNLIEDCDQSLSTFVVASMSGREPARYVIYNHGTKQFLPLPAPTPWFNPGQMSVQRPIKFKARDGLELEGYLSLPAARPDGAKPPLVVYAHGGPWARDTWGYNPDVQLLTTRGYAVFQPNYRGSTGYSKAVSKDDDFAFRIMHDDVTDGVKHLVAGGLVDGNRLAIYGGSFGGYLAVAGAAFEPGLYKCAITFAGVFDWKQLIRQSWAQSDDDQFNYDRLLQRMGDPATQQERFENISPITQIAAVRCPVFVIHGKLDTTVDYRQSTKLLSELAAHGVPHEKLFFETEFHGFSERANYQRHLEAVAAFLAKNL</sequence>